<comment type="caution">
    <text evidence="1">The sequence shown here is derived from an EMBL/GenBank/DDBJ whole genome shotgun (WGS) entry which is preliminary data.</text>
</comment>
<accession>A0A7C4FHC4</accession>
<organism evidence="1">
    <name type="scientific">Ignisphaera aggregans</name>
    <dbReference type="NCBI Taxonomy" id="334771"/>
    <lineage>
        <taxon>Archaea</taxon>
        <taxon>Thermoproteota</taxon>
        <taxon>Thermoprotei</taxon>
        <taxon>Desulfurococcales</taxon>
        <taxon>Desulfurococcaceae</taxon>
        <taxon>Ignisphaera</taxon>
    </lineage>
</organism>
<dbReference type="EMBL" id="DTFF01000064">
    <property type="protein sequence ID" value="HGI88266.1"/>
    <property type="molecule type" value="Genomic_DNA"/>
</dbReference>
<name>A0A7C4FHC4_9CREN</name>
<sequence>MLRALNDITALSSILKRRRLAIAISIVTGSCGGACPFNRLPIVNGSIEKHVVEILRHVELNNEITCIISLCKTGTMKNIALCSSSLNVSKSRYDEALKCISFSDALLIIASDMSVIKLFANLLCLAQLEGVEVVLMNIR</sequence>
<proteinExistence type="predicted"/>
<gene>
    <name evidence="1" type="ORF">ENV14_07785</name>
</gene>
<dbReference type="PROSITE" id="PS51257">
    <property type="entry name" value="PROKAR_LIPOPROTEIN"/>
    <property type="match status" value="1"/>
</dbReference>
<evidence type="ECO:0000313" key="1">
    <source>
        <dbReference type="EMBL" id="HGI88266.1"/>
    </source>
</evidence>
<reference evidence="1" key="1">
    <citation type="journal article" date="2020" name="mSystems">
        <title>Genome- and Community-Level Interaction Insights into Carbon Utilization and Element Cycling Functions of Hydrothermarchaeota in Hydrothermal Sediment.</title>
        <authorList>
            <person name="Zhou Z."/>
            <person name="Liu Y."/>
            <person name="Xu W."/>
            <person name="Pan J."/>
            <person name="Luo Z.H."/>
            <person name="Li M."/>
        </authorList>
    </citation>
    <scope>NUCLEOTIDE SEQUENCE [LARGE SCALE GENOMIC DNA]</scope>
    <source>
        <strain evidence="1">SpSt-732</strain>
    </source>
</reference>
<protein>
    <submittedName>
        <fullName evidence="1">Uncharacterized protein</fullName>
    </submittedName>
</protein>
<dbReference type="AlphaFoldDB" id="A0A7C4FHC4"/>